<dbReference type="EMBL" id="AP014704">
    <property type="protein sequence ID" value="BAQ44625.1"/>
    <property type="molecule type" value="Genomic_DNA"/>
</dbReference>
<reference evidence="4" key="2">
    <citation type="submission" date="2015-01" db="EMBL/GenBank/DDBJ databases">
        <title>Complete genome sequence of Methylobacterium aquaticum strain 22A.</title>
        <authorList>
            <person name="Tani A."/>
            <person name="Ogura Y."/>
            <person name="Hayashi T."/>
        </authorList>
    </citation>
    <scope>NUCLEOTIDE SEQUENCE [LARGE SCALE GENOMIC DNA]</scope>
    <source>
        <strain evidence="4">MA-22A</strain>
    </source>
</reference>
<keyword evidence="2" id="KW-0732">Signal</keyword>
<evidence type="ECO:0000313" key="3">
    <source>
        <dbReference type="EMBL" id="BAQ44625.1"/>
    </source>
</evidence>
<dbReference type="Proteomes" id="UP000061432">
    <property type="component" value="Chromosome"/>
</dbReference>
<feature type="region of interest" description="Disordered" evidence="1">
    <location>
        <begin position="127"/>
        <end position="148"/>
    </location>
</feature>
<name>A0A0C6FPM3_9HYPH</name>
<dbReference type="STRING" id="270351.Maq22A_c06370"/>
<feature type="signal peptide" evidence="2">
    <location>
        <begin position="1"/>
        <end position="25"/>
    </location>
</feature>
<evidence type="ECO:0000256" key="2">
    <source>
        <dbReference type="SAM" id="SignalP"/>
    </source>
</evidence>
<evidence type="ECO:0000256" key="1">
    <source>
        <dbReference type="SAM" id="MobiDB-lite"/>
    </source>
</evidence>
<accession>A0A0C6FPM3</accession>
<evidence type="ECO:0000313" key="4">
    <source>
        <dbReference type="Proteomes" id="UP000061432"/>
    </source>
</evidence>
<dbReference type="RefSeq" id="WP_060846098.1">
    <property type="nucleotide sequence ID" value="NZ_AP014704.1"/>
</dbReference>
<gene>
    <name evidence="3" type="ORF">Maq22A_c06370</name>
</gene>
<dbReference type="AlphaFoldDB" id="A0A0C6FPM3"/>
<reference evidence="3 4" key="1">
    <citation type="journal article" date="2015" name="Genome Announc.">
        <title>Complete Genome Sequence of Methylobacterium aquaticum Strain 22A, Isolated from Racomitrium japonicum Moss.</title>
        <authorList>
            <person name="Tani A."/>
            <person name="Ogura Y."/>
            <person name="Hayashi T."/>
            <person name="Kimbara K."/>
        </authorList>
    </citation>
    <scope>NUCLEOTIDE SEQUENCE [LARGE SCALE GENOMIC DNA]</scope>
    <source>
        <strain evidence="3 4">MA-22A</strain>
    </source>
</reference>
<protein>
    <submittedName>
        <fullName evidence="3">Uncharacterized protein</fullName>
    </submittedName>
</protein>
<dbReference type="KEGG" id="maqu:Maq22A_c06370"/>
<dbReference type="PATRIC" id="fig|270351.10.peg.1214"/>
<feature type="chain" id="PRO_5002189320" evidence="2">
    <location>
        <begin position="26"/>
        <end position="148"/>
    </location>
</feature>
<organism evidence="3 4">
    <name type="scientific">Methylobacterium aquaticum</name>
    <dbReference type="NCBI Taxonomy" id="270351"/>
    <lineage>
        <taxon>Bacteria</taxon>
        <taxon>Pseudomonadati</taxon>
        <taxon>Pseudomonadota</taxon>
        <taxon>Alphaproteobacteria</taxon>
        <taxon>Hyphomicrobiales</taxon>
        <taxon>Methylobacteriaceae</taxon>
        <taxon>Methylobacterium</taxon>
    </lineage>
</organism>
<sequence length="148" mass="15908">MRIRILAAGLLAGLATLATALPAAAQSVGYATGLPGRDPAGDDEIGWGPAYRPETSFSQPGTPPTPGDFAGAAYRARTGHGPYDGIQAPMRPVRAYQYQTPGYGYGPAGYDDEPAYAPRMRTHRVRHGVAPRHHAKAKMHRTQRQVMR</sequence>
<feature type="region of interest" description="Disordered" evidence="1">
    <location>
        <begin position="35"/>
        <end position="88"/>
    </location>
</feature>
<proteinExistence type="predicted"/>